<evidence type="ECO:0000256" key="1">
    <source>
        <dbReference type="ARBA" id="ARBA00004726"/>
    </source>
</evidence>
<proteinExistence type="inferred from homology"/>
<evidence type="ECO:0000256" key="12">
    <source>
        <dbReference type="ARBA" id="ARBA00022777"/>
    </source>
</evidence>
<sequence>MKIIRDLSNKLDYPDPVVTIGNFDGVHVGHQKILKKVVEKANEIHGTPVAITFEPHPVRVLAPERGLKMLTTFDDKARLISDTGIDVLICIGFSKEFAKTDPDRFIKEVIIDKIMAKWIIVGHNYAFGKGKKGTTELLRRRGKKYGFGVNVVRYAKVYDDIVSSSRIRSLILRGRVCEASQMLGRPYHIDGTVIKGAGRGASLLHTPTANITTSNELVPKEGVYAVKVSMCSRQGVIAYEIYDGVANIGKNPTFGDISKSYEAHLFDFSGNLLGQQIRIHFIDRIRDEKKFSGISELEDQIKKDIQKAKQILSKRKDQLYL</sequence>
<evidence type="ECO:0000259" key="16">
    <source>
        <dbReference type="SMART" id="SM00904"/>
    </source>
</evidence>
<keyword evidence="9 17" id="KW-0808">Transferase</keyword>
<evidence type="ECO:0000256" key="14">
    <source>
        <dbReference type="ARBA" id="ARBA00022840"/>
    </source>
</evidence>
<evidence type="ECO:0000256" key="5">
    <source>
        <dbReference type="ARBA" id="ARBA00012393"/>
    </source>
</evidence>
<comment type="similarity">
    <text evidence="3">Belongs to the RibF family.</text>
</comment>
<dbReference type="UniPathway" id="UPA00277">
    <property type="reaction ID" value="UER00407"/>
</dbReference>
<evidence type="ECO:0000256" key="6">
    <source>
        <dbReference type="ARBA" id="ARBA00018483"/>
    </source>
</evidence>
<dbReference type="PANTHER" id="PTHR22749">
    <property type="entry name" value="RIBOFLAVIN KINASE/FMN ADENYLYLTRANSFERASE"/>
    <property type="match status" value="1"/>
</dbReference>
<dbReference type="SUPFAM" id="SSF52374">
    <property type="entry name" value="Nucleotidylyl transferase"/>
    <property type="match status" value="1"/>
</dbReference>
<evidence type="ECO:0000256" key="3">
    <source>
        <dbReference type="ARBA" id="ARBA00010214"/>
    </source>
</evidence>
<dbReference type="CDD" id="cd02064">
    <property type="entry name" value="FAD_synthetase_N"/>
    <property type="match status" value="1"/>
</dbReference>
<dbReference type="InterPro" id="IPR023468">
    <property type="entry name" value="Riboflavin_kinase"/>
</dbReference>
<keyword evidence="8" id="KW-0288">FMN</keyword>
<dbReference type="EC" id="2.7.1.26" evidence="4"/>
<dbReference type="NCBIfam" id="TIGR00083">
    <property type="entry name" value="ribF"/>
    <property type="match status" value="1"/>
</dbReference>
<evidence type="ECO:0000256" key="7">
    <source>
        <dbReference type="ARBA" id="ARBA00022630"/>
    </source>
</evidence>
<dbReference type="NCBIfam" id="NF004162">
    <property type="entry name" value="PRK05627.1-5"/>
    <property type="match status" value="1"/>
</dbReference>
<organism evidence="17">
    <name type="scientific">hot springs metagenome</name>
    <dbReference type="NCBI Taxonomy" id="433727"/>
    <lineage>
        <taxon>unclassified sequences</taxon>
        <taxon>metagenomes</taxon>
        <taxon>ecological metagenomes</taxon>
    </lineage>
</organism>
<dbReference type="FunFam" id="3.40.50.620:FF:000021">
    <property type="entry name" value="Riboflavin biosynthesis protein"/>
    <property type="match status" value="1"/>
</dbReference>
<accession>A0A5J4L7Z8</accession>
<dbReference type="AlphaFoldDB" id="A0A5J4L7Z8"/>
<dbReference type="Gene3D" id="3.40.50.620">
    <property type="entry name" value="HUPs"/>
    <property type="match status" value="1"/>
</dbReference>
<dbReference type="Gene3D" id="2.40.30.30">
    <property type="entry name" value="Riboflavin kinase-like"/>
    <property type="match status" value="1"/>
</dbReference>
<comment type="pathway">
    <text evidence="1">Cofactor biosynthesis; FAD biosynthesis; FAD from FMN: step 1/1.</text>
</comment>
<dbReference type="Pfam" id="PF06574">
    <property type="entry name" value="FAD_syn"/>
    <property type="match status" value="1"/>
</dbReference>
<dbReference type="SMART" id="SM00904">
    <property type="entry name" value="Flavokinase"/>
    <property type="match status" value="1"/>
</dbReference>
<evidence type="ECO:0000256" key="10">
    <source>
        <dbReference type="ARBA" id="ARBA00022695"/>
    </source>
</evidence>
<dbReference type="EC" id="2.7.7.2" evidence="5"/>
<evidence type="ECO:0000313" key="17">
    <source>
        <dbReference type="EMBL" id="GER94259.1"/>
    </source>
</evidence>
<dbReference type="NCBIfam" id="NF004160">
    <property type="entry name" value="PRK05627.1-3"/>
    <property type="match status" value="1"/>
</dbReference>
<dbReference type="NCBIfam" id="TIGR00125">
    <property type="entry name" value="cyt_tran_rel"/>
    <property type="match status" value="1"/>
</dbReference>
<dbReference type="Pfam" id="PF01687">
    <property type="entry name" value="Flavokinase"/>
    <property type="match status" value="1"/>
</dbReference>
<dbReference type="GO" id="GO:0009398">
    <property type="term" value="P:FMN biosynthetic process"/>
    <property type="evidence" value="ECO:0007669"/>
    <property type="project" value="UniProtKB-UniPathway"/>
</dbReference>
<dbReference type="GO" id="GO:0003919">
    <property type="term" value="F:FMN adenylyltransferase activity"/>
    <property type="evidence" value="ECO:0007669"/>
    <property type="project" value="UniProtKB-EC"/>
</dbReference>
<keyword evidence="15" id="KW-0511">Multifunctional enzyme</keyword>
<dbReference type="InterPro" id="IPR004821">
    <property type="entry name" value="Cyt_trans-like"/>
</dbReference>
<evidence type="ECO:0000256" key="15">
    <source>
        <dbReference type="ARBA" id="ARBA00023268"/>
    </source>
</evidence>
<evidence type="ECO:0000256" key="11">
    <source>
        <dbReference type="ARBA" id="ARBA00022741"/>
    </source>
</evidence>
<reference evidence="17" key="1">
    <citation type="submission" date="2019-10" db="EMBL/GenBank/DDBJ databases">
        <title>Metagenomic sequencing of thiosulfate-disproportionating enrichment culture.</title>
        <authorList>
            <person name="Umezawa K."/>
            <person name="Kojima H."/>
            <person name="Fukui M."/>
        </authorList>
    </citation>
    <scope>NUCLEOTIDE SEQUENCE</scope>
    <source>
        <strain evidence="17">45J</strain>
    </source>
</reference>
<gene>
    <name evidence="17" type="ORF">A45J_2019</name>
</gene>
<feature type="domain" description="Riboflavin kinase" evidence="16">
    <location>
        <begin position="182"/>
        <end position="313"/>
    </location>
</feature>
<dbReference type="EMBL" id="BLAB01000001">
    <property type="protein sequence ID" value="GER94259.1"/>
    <property type="molecule type" value="Genomic_DNA"/>
</dbReference>
<evidence type="ECO:0000256" key="13">
    <source>
        <dbReference type="ARBA" id="ARBA00022827"/>
    </source>
</evidence>
<comment type="pathway">
    <text evidence="2">Cofactor biosynthesis; FMN biosynthesis; FMN from riboflavin (ATP route): step 1/1.</text>
</comment>
<keyword evidence="12 17" id="KW-0418">Kinase</keyword>
<evidence type="ECO:0000256" key="8">
    <source>
        <dbReference type="ARBA" id="ARBA00022643"/>
    </source>
</evidence>
<dbReference type="GO" id="GO:0009231">
    <property type="term" value="P:riboflavin biosynthetic process"/>
    <property type="evidence" value="ECO:0007669"/>
    <property type="project" value="InterPro"/>
</dbReference>
<keyword evidence="13" id="KW-0274">FAD</keyword>
<protein>
    <recommendedName>
        <fullName evidence="6">Bifunctional riboflavin kinase/FMN adenylyltransferase</fullName>
        <ecNumber evidence="4">2.7.1.26</ecNumber>
        <ecNumber evidence="5">2.7.7.2</ecNumber>
    </recommendedName>
</protein>
<dbReference type="SUPFAM" id="SSF82114">
    <property type="entry name" value="Riboflavin kinase-like"/>
    <property type="match status" value="1"/>
</dbReference>
<dbReference type="InterPro" id="IPR015864">
    <property type="entry name" value="FAD_synthase"/>
</dbReference>
<dbReference type="UniPathway" id="UPA00276">
    <property type="reaction ID" value="UER00406"/>
</dbReference>
<keyword evidence="14" id="KW-0067">ATP-binding</keyword>
<dbReference type="GO" id="GO:0008531">
    <property type="term" value="F:riboflavin kinase activity"/>
    <property type="evidence" value="ECO:0007669"/>
    <property type="project" value="UniProtKB-EC"/>
</dbReference>
<evidence type="ECO:0000256" key="4">
    <source>
        <dbReference type="ARBA" id="ARBA00012105"/>
    </source>
</evidence>
<evidence type="ECO:0000256" key="9">
    <source>
        <dbReference type="ARBA" id="ARBA00022679"/>
    </source>
</evidence>
<name>A0A5J4L7Z8_9ZZZZ</name>
<dbReference type="PIRSF" id="PIRSF004491">
    <property type="entry name" value="FAD_Synth"/>
    <property type="match status" value="1"/>
</dbReference>
<dbReference type="InterPro" id="IPR015865">
    <property type="entry name" value="Riboflavin_kinase_bac/euk"/>
</dbReference>
<keyword evidence="10 17" id="KW-0548">Nucleotidyltransferase</keyword>
<dbReference type="GO" id="GO:0005524">
    <property type="term" value="F:ATP binding"/>
    <property type="evidence" value="ECO:0007669"/>
    <property type="project" value="UniProtKB-KW"/>
</dbReference>
<comment type="caution">
    <text evidence="17">The sequence shown here is derived from an EMBL/GenBank/DDBJ whole genome shotgun (WGS) entry which is preliminary data.</text>
</comment>
<dbReference type="InterPro" id="IPR014729">
    <property type="entry name" value="Rossmann-like_a/b/a_fold"/>
</dbReference>
<keyword evidence="11" id="KW-0547">Nucleotide-binding</keyword>
<keyword evidence="7" id="KW-0285">Flavoprotein</keyword>
<dbReference type="InterPro" id="IPR023465">
    <property type="entry name" value="Riboflavin_kinase_dom_sf"/>
</dbReference>
<dbReference type="GO" id="GO:0006747">
    <property type="term" value="P:FAD biosynthetic process"/>
    <property type="evidence" value="ECO:0007669"/>
    <property type="project" value="UniProtKB-UniPathway"/>
</dbReference>
<evidence type="ECO:0000256" key="2">
    <source>
        <dbReference type="ARBA" id="ARBA00005201"/>
    </source>
</evidence>
<dbReference type="PANTHER" id="PTHR22749:SF6">
    <property type="entry name" value="RIBOFLAVIN KINASE"/>
    <property type="match status" value="1"/>
</dbReference>
<dbReference type="InterPro" id="IPR002606">
    <property type="entry name" value="Riboflavin_kinase_bac"/>
</dbReference>